<dbReference type="CDD" id="cd21175">
    <property type="entry name" value="LPMO_AA9"/>
    <property type="match status" value="1"/>
</dbReference>
<evidence type="ECO:0000256" key="15">
    <source>
        <dbReference type="ARBA" id="ARBA00047174"/>
    </source>
</evidence>
<comment type="similarity">
    <text evidence="13">Belongs to the polysaccharide monooxygenase AA9 family.</text>
</comment>
<keyword evidence="5 16" id="KW-0732">Signal</keyword>
<feature type="signal peptide" evidence="16">
    <location>
        <begin position="1"/>
        <end position="19"/>
    </location>
</feature>
<keyword evidence="6" id="KW-0136">Cellulose degradation</keyword>
<evidence type="ECO:0000256" key="7">
    <source>
        <dbReference type="ARBA" id="ARBA00023002"/>
    </source>
</evidence>
<protein>
    <recommendedName>
        <fullName evidence="15">lytic cellulose monooxygenase (C4-dehydrogenating)</fullName>
        <ecNumber evidence="15">1.14.99.56</ecNumber>
    </recommendedName>
</protein>
<evidence type="ECO:0000313" key="18">
    <source>
        <dbReference type="EMBL" id="KAK3899853.1"/>
    </source>
</evidence>
<evidence type="ECO:0000256" key="10">
    <source>
        <dbReference type="ARBA" id="ARBA00023157"/>
    </source>
</evidence>
<dbReference type="Pfam" id="PF03443">
    <property type="entry name" value="AA9"/>
    <property type="match status" value="1"/>
</dbReference>
<dbReference type="EMBL" id="MU855733">
    <property type="protein sequence ID" value="KAK3899853.1"/>
    <property type="molecule type" value="Genomic_DNA"/>
</dbReference>
<dbReference type="GO" id="GO:0005576">
    <property type="term" value="C:extracellular region"/>
    <property type="evidence" value="ECO:0007669"/>
    <property type="project" value="UniProtKB-SubCell"/>
</dbReference>
<evidence type="ECO:0000256" key="11">
    <source>
        <dbReference type="ARBA" id="ARBA00023277"/>
    </source>
</evidence>
<keyword evidence="10" id="KW-1015">Disulfide bond</keyword>
<evidence type="ECO:0000256" key="12">
    <source>
        <dbReference type="ARBA" id="ARBA00023326"/>
    </source>
</evidence>
<reference evidence="18" key="1">
    <citation type="journal article" date="2023" name="Mol. Phylogenet. Evol.">
        <title>Genome-scale phylogeny and comparative genomics of the fungal order Sordariales.</title>
        <authorList>
            <person name="Hensen N."/>
            <person name="Bonometti L."/>
            <person name="Westerberg I."/>
            <person name="Brannstrom I.O."/>
            <person name="Guillou S."/>
            <person name="Cros-Aarteil S."/>
            <person name="Calhoun S."/>
            <person name="Haridas S."/>
            <person name="Kuo A."/>
            <person name="Mondo S."/>
            <person name="Pangilinan J."/>
            <person name="Riley R."/>
            <person name="LaButti K."/>
            <person name="Andreopoulos B."/>
            <person name="Lipzen A."/>
            <person name="Chen C."/>
            <person name="Yan M."/>
            <person name="Daum C."/>
            <person name="Ng V."/>
            <person name="Clum A."/>
            <person name="Steindorff A."/>
            <person name="Ohm R.A."/>
            <person name="Martin F."/>
            <person name="Silar P."/>
            <person name="Natvig D.O."/>
            <person name="Lalanne C."/>
            <person name="Gautier V."/>
            <person name="Ament-Velasquez S.L."/>
            <person name="Kruys A."/>
            <person name="Hutchinson M.I."/>
            <person name="Powell A.J."/>
            <person name="Barry K."/>
            <person name="Miller A.N."/>
            <person name="Grigoriev I.V."/>
            <person name="Debuchy R."/>
            <person name="Gladieux P."/>
            <person name="Hiltunen Thoren M."/>
            <person name="Johannesson H."/>
        </authorList>
    </citation>
    <scope>NUCLEOTIDE SEQUENCE</scope>
    <source>
        <strain evidence="18">CBS 103.79</strain>
    </source>
</reference>
<comment type="subcellular location">
    <subcellularLocation>
        <location evidence="2">Secreted</location>
    </subcellularLocation>
</comment>
<keyword evidence="12" id="KW-0624">Polysaccharide degradation</keyword>
<dbReference type="Proteomes" id="UP001303889">
    <property type="component" value="Unassembled WGS sequence"/>
</dbReference>
<evidence type="ECO:0000256" key="6">
    <source>
        <dbReference type="ARBA" id="ARBA00023001"/>
    </source>
</evidence>
<feature type="chain" id="PRO_5042811653" description="lytic cellulose monooxygenase (C4-dehydrogenating)" evidence="16">
    <location>
        <begin position="20"/>
        <end position="242"/>
    </location>
</feature>
<name>A0AAN6RRJ3_9PEZI</name>
<sequence>MFLTTLLPLLLTLPALTSGHATLFGVSPNSSPPSDGRTTYIRSPPTNDPVRDLASPNIICNTAGGTPAPSFLSAAPGDTLTFRWFHFNPSDPGDILDPSHKGAILTYIAKYTTGNGAGPIWSKLAEQGFENGQWATLKMIANGGRVEVALPKGLAPGKYLVRQELLALHMADFRGDLVPGRGAEIYPSCVQVEVVGGSGTAVPDQGFDFNKGYKYDGEGLFFNIYVPFQKYTPPGPKVWVPK</sequence>
<evidence type="ECO:0000256" key="14">
    <source>
        <dbReference type="ARBA" id="ARBA00045077"/>
    </source>
</evidence>
<keyword evidence="11" id="KW-0119">Carbohydrate metabolism</keyword>
<keyword evidence="3" id="KW-0964">Secreted</keyword>
<dbReference type="PANTHER" id="PTHR33353:SF17">
    <property type="entry name" value="ENDO-BETA-1,4-GLUCANASE D"/>
    <property type="match status" value="1"/>
</dbReference>
<comment type="catalytic activity">
    <reaction evidence="14">
        <text>[(1-&gt;4)-beta-D-glucosyl]n+m + reduced acceptor + O2 = 4-dehydro-beta-D-glucosyl-[(1-&gt;4)-beta-D-glucosyl]n-1 + [(1-&gt;4)-beta-D-glucosyl]m + acceptor + H2O.</text>
        <dbReference type="EC" id="1.14.99.56"/>
    </reaction>
</comment>
<dbReference type="EC" id="1.14.99.56" evidence="15"/>
<gene>
    <name evidence="18" type="ORF">C8A05DRAFT_36530</name>
</gene>
<keyword evidence="19" id="KW-1185">Reference proteome</keyword>
<dbReference type="GO" id="GO:0046872">
    <property type="term" value="F:metal ion binding"/>
    <property type="evidence" value="ECO:0007669"/>
    <property type="project" value="UniProtKB-KW"/>
</dbReference>
<dbReference type="GO" id="GO:0016787">
    <property type="term" value="F:hydrolase activity"/>
    <property type="evidence" value="ECO:0007669"/>
    <property type="project" value="UniProtKB-KW"/>
</dbReference>
<organism evidence="18 19">
    <name type="scientific">Staphylotrichum tortipilum</name>
    <dbReference type="NCBI Taxonomy" id="2831512"/>
    <lineage>
        <taxon>Eukaryota</taxon>
        <taxon>Fungi</taxon>
        <taxon>Dikarya</taxon>
        <taxon>Ascomycota</taxon>
        <taxon>Pezizomycotina</taxon>
        <taxon>Sordariomycetes</taxon>
        <taxon>Sordariomycetidae</taxon>
        <taxon>Sordariales</taxon>
        <taxon>Chaetomiaceae</taxon>
        <taxon>Staphylotrichum</taxon>
    </lineage>
</organism>
<dbReference type="AlphaFoldDB" id="A0AAN6RRJ3"/>
<dbReference type="PANTHER" id="PTHR33353">
    <property type="entry name" value="PUTATIVE (AFU_ORTHOLOGUE AFUA_1G12560)-RELATED"/>
    <property type="match status" value="1"/>
</dbReference>
<dbReference type="InterPro" id="IPR005103">
    <property type="entry name" value="AA9_LPMO"/>
</dbReference>
<reference evidence="18" key="2">
    <citation type="submission" date="2023-05" db="EMBL/GenBank/DDBJ databases">
        <authorList>
            <consortium name="Lawrence Berkeley National Laboratory"/>
            <person name="Steindorff A."/>
            <person name="Hensen N."/>
            <person name="Bonometti L."/>
            <person name="Westerberg I."/>
            <person name="Brannstrom I.O."/>
            <person name="Guillou S."/>
            <person name="Cros-Aarteil S."/>
            <person name="Calhoun S."/>
            <person name="Haridas S."/>
            <person name="Kuo A."/>
            <person name="Mondo S."/>
            <person name="Pangilinan J."/>
            <person name="Riley R."/>
            <person name="Labutti K."/>
            <person name="Andreopoulos B."/>
            <person name="Lipzen A."/>
            <person name="Chen C."/>
            <person name="Yanf M."/>
            <person name="Daum C."/>
            <person name="Ng V."/>
            <person name="Clum A."/>
            <person name="Ohm R."/>
            <person name="Martin F."/>
            <person name="Silar P."/>
            <person name="Natvig D."/>
            <person name="Lalanne C."/>
            <person name="Gautier V."/>
            <person name="Ament-Velasquez S.L."/>
            <person name="Kruys A."/>
            <person name="Hutchinson M.I."/>
            <person name="Powell A.J."/>
            <person name="Barry K."/>
            <person name="Miller A.N."/>
            <person name="Grigoriev I.V."/>
            <person name="Debuchy R."/>
            <person name="Gladieux P."/>
            <person name="Thoren M.H."/>
            <person name="Johannesson H."/>
        </authorList>
    </citation>
    <scope>NUCLEOTIDE SEQUENCE</scope>
    <source>
        <strain evidence="18">CBS 103.79</strain>
    </source>
</reference>
<dbReference type="GO" id="GO:0004497">
    <property type="term" value="F:monooxygenase activity"/>
    <property type="evidence" value="ECO:0007669"/>
    <property type="project" value="UniProtKB-KW"/>
</dbReference>
<evidence type="ECO:0000313" key="19">
    <source>
        <dbReference type="Proteomes" id="UP001303889"/>
    </source>
</evidence>
<keyword evidence="9" id="KW-0503">Monooxygenase</keyword>
<comment type="caution">
    <text evidence="18">The sequence shown here is derived from an EMBL/GenBank/DDBJ whole genome shotgun (WGS) entry which is preliminary data.</text>
</comment>
<evidence type="ECO:0000256" key="5">
    <source>
        <dbReference type="ARBA" id="ARBA00022729"/>
    </source>
</evidence>
<evidence type="ECO:0000259" key="17">
    <source>
        <dbReference type="Pfam" id="PF03443"/>
    </source>
</evidence>
<keyword evidence="8" id="KW-0186">Copper</keyword>
<dbReference type="InterPro" id="IPR049892">
    <property type="entry name" value="AA9"/>
</dbReference>
<accession>A0AAN6RRJ3</accession>
<keyword evidence="18" id="KW-0378">Hydrolase</keyword>
<evidence type="ECO:0000256" key="8">
    <source>
        <dbReference type="ARBA" id="ARBA00023008"/>
    </source>
</evidence>
<keyword evidence="4" id="KW-0479">Metal-binding</keyword>
<proteinExistence type="inferred from homology"/>
<evidence type="ECO:0000256" key="3">
    <source>
        <dbReference type="ARBA" id="ARBA00022525"/>
    </source>
</evidence>
<comment type="cofactor">
    <cofactor evidence="1">
        <name>Cu(2+)</name>
        <dbReference type="ChEBI" id="CHEBI:29036"/>
    </cofactor>
</comment>
<feature type="domain" description="Auxiliary Activity family 9 catalytic" evidence="17">
    <location>
        <begin position="34"/>
        <end position="227"/>
    </location>
</feature>
<evidence type="ECO:0000256" key="1">
    <source>
        <dbReference type="ARBA" id="ARBA00001973"/>
    </source>
</evidence>
<evidence type="ECO:0000256" key="13">
    <source>
        <dbReference type="ARBA" id="ARBA00044502"/>
    </source>
</evidence>
<keyword evidence="7" id="KW-0560">Oxidoreductase</keyword>
<dbReference type="Gene3D" id="2.70.50.70">
    <property type="match status" value="1"/>
</dbReference>
<dbReference type="GO" id="GO:0030245">
    <property type="term" value="P:cellulose catabolic process"/>
    <property type="evidence" value="ECO:0007669"/>
    <property type="project" value="UniProtKB-KW"/>
</dbReference>
<evidence type="ECO:0000256" key="9">
    <source>
        <dbReference type="ARBA" id="ARBA00023033"/>
    </source>
</evidence>
<evidence type="ECO:0000256" key="16">
    <source>
        <dbReference type="SAM" id="SignalP"/>
    </source>
</evidence>
<evidence type="ECO:0000256" key="2">
    <source>
        <dbReference type="ARBA" id="ARBA00004613"/>
    </source>
</evidence>
<evidence type="ECO:0000256" key="4">
    <source>
        <dbReference type="ARBA" id="ARBA00022723"/>
    </source>
</evidence>